<evidence type="ECO:0000313" key="1">
    <source>
        <dbReference type="EMBL" id="NGO75966.1"/>
    </source>
</evidence>
<protein>
    <submittedName>
        <fullName evidence="1">Uncharacterized protein</fullName>
    </submittedName>
</protein>
<sequence>MQRPVFADGHLLRTSDFVAEQNYHLAAIRRHNGTLHIWGIASGLQIALLDGDLVVKPGTAIDGFGRYVVLDAAGGIDLRSFRIRGIDAVDVWAAYTQDRAEAAGDGVDSVTDAARIECTEAKDIDPRRPSGVSAADLVTGATRQDADPDRRWPVYLGRVTIDLARPHAAPVIDMDRRATIGLVGATVETPEGFVWLELTEGPDPTVQVNLPDGPDGTRTPLKVSAADGVELDAPLTVDRELVLRGGSLTVLPGAPALGPAADAAPPEWSVSHAVDDVTHDLRVAMPAAADETVPNRLVVGAWRNNRFAPSLVIDGAGTLIVFGNLVIEGRLQAASVQEAPLSEEARAYLAGVQTAGLLSLFNSIA</sequence>
<dbReference type="RefSeq" id="WP_165331477.1">
    <property type="nucleotide sequence ID" value="NZ_JAAKZW010000024.1"/>
</dbReference>
<proteinExistence type="predicted"/>
<name>A0A6G4XEH9_9ACTN</name>
<accession>A0A6G4XEH9</accession>
<dbReference type="AlphaFoldDB" id="A0A6G4XEH9"/>
<organism evidence="1 2">
    <name type="scientific">Streptomyces mesophilus</name>
    <dbReference type="NCBI Taxonomy" id="1775132"/>
    <lineage>
        <taxon>Bacteria</taxon>
        <taxon>Bacillati</taxon>
        <taxon>Actinomycetota</taxon>
        <taxon>Actinomycetes</taxon>
        <taxon>Kitasatosporales</taxon>
        <taxon>Streptomycetaceae</taxon>
        <taxon>Streptomyces</taxon>
    </lineage>
</organism>
<evidence type="ECO:0000313" key="2">
    <source>
        <dbReference type="Proteomes" id="UP000481109"/>
    </source>
</evidence>
<reference evidence="1 2" key="1">
    <citation type="submission" date="2020-02" db="EMBL/GenBank/DDBJ databases">
        <title>Whole-genome analyses of novel actinobacteria.</title>
        <authorList>
            <person name="Sahin N."/>
            <person name="Tokatli A."/>
        </authorList>
    </citation>
    <scope>NUCLEOTIDE SEQUENCE [LARGE SCALE GENOMIC DNA]</scope>
    <source>
        <strain evidence="1 2">YC504</strain>
    </source>
</reference>
<comment type="caution">
    <text evidence="1">The sequence shown here is derived from an EMBL/GenBank/DDBJ whole genome shotgun (WGS) entry which is preliminary data.</text>
</comment>
<dbReference type="EMBL" id="JAAKZW010000024">
    <property type="protein sequence ID" value="NGO75966.1"/>
    <property type="molecule type" value="Genomic_DNA"/>
</dbReference>
<keyword evidence="2" id="KW-1185">Reference proteome</keyword>
<dbReference type="Proteomes" id="UP000481109">
    <property type="component" value="Unassembled WGS sequence"/>
</dbReference>
<gene>
    <name evidence="1" type="ORF">G6045_09810</name>
</gene>